<gene>
    <name evidence="1" type="ORF">XENOCAPTIV_023582</name>
</gene>
<evidence type="ECO:0000313" key="2">
    <source>
        <dbReference type="Proteomes" id="UP001434883"/>
    </source>
</evidence>
<dbReference type="EMBL" id="JAHRIN010067757">
    <property type="protein sequence ID" value="MEQ2214905.1"/>
    <property type="molecule type" value="Genomic_DNA"/>
</dbReference>
<reference evidence="1 2" key="1">
    <citation type="submission" date="2021-06" db="EMBL/GenBank/DDBJ databases">
        <authorList>
            <person name="Palmer J.M."/>
        </authorList>
    </citation>
    <scope>NUCLEOTIDE SEQUENCE [LARGE SCALE GENOMIC DNA]</scope>
    <source>
        <strain evidence="1 2">XC_2019</strain>
        <tissue evidence="1">Muscle</tissue>
    </source>
</reference>
<dbReference type="Proteomes" id="UP001434883">
    <property type="component" value="Unassembled WGS sequence"/>
</dbReference>
<evidence type="ECO:0000313" key="1">
    <source>
        <dbReference type="EMBL" id="MEQ2214905.1"/>
    </source>
</evidence>
<proteinExistence type="predicted"/>
<sequence>MSSFTGNLLGVVVEQGPTAKPKHSETTVPLQLVGQKWIPVSKLKSQSHPVSLKLSVEVEGEQLVLALEKNESVIDCW</sequence>
<comment type="caution">
    <text evidence="1">The sequence shown here is derived from an EMBL/GenBank/DDBJ whole genome shotgun (WGS) entry which is preliminary data.</text>
</comment>
<accession>A0ABV0S2X4</accession>
<organism evidence="1 2">
    <name type="scientific">Xenoophorus captivus</name>
    <dbReference type="NCBI Taxonomy" id="1517983"/>
    <lineage>
        <taxon>Eukaryota</taxon>
        <taxon>Metazoa</taxon>
        <taxon>Chordata</taxon>
        <taxon>Craniata</taxon>
        <taxon>Vertebrata</taxon>
        <taxon>Euteleostomi</taxon>
        <taxon>Actinopterygii</taxon>
        <taxon>Neopterygii</taxon>
        <taxon>Teleostei</taxon>
        <taxon>Neoteleostei</taxon>
        <taxon>Acanthomorphata</taxon>
        <taxon>Ovalentaria</taxon>
        <taxon>Atherinomorphae</taxon>
        <taxon>Cyprinodontiformes</taxon>
        <taxon>Goodeidae</taxon>
        <taxon>Xenoophorus</taxon>
    </lineage>
</organism>
<name>A0ABV0S2X4_9TELE</name>
<protein>
    <submittedName>
        <fullName evidence="1">Uncharacterized protein</fullName>
    </submittedName>
</protein>
<keyword evidence="2" id="KW-1185">Reference proteome</keyword>